<reference evidence="1 2" key="1">
    <citation type="submission" date="2020-02" db="EMBL/GenBank/DDBJ databases">
        <title>Ideonella bacterium strain TBM-1.</title>
        <authorList>
            <person name="Chen W.-M."/>
        </authorList>
    </citation>
    <scope>NUCLEOTIDE SEQUENCE [LARGE SCALE GENOMIC DNA]</scope>
    <source>
        <strain evidence="1 2">TBM-1</strain>
    </source>
</reference>
<name>A0A7C9PGJ9_9BURK</name>
<proteinExistence type="predicted"/>
<accession>A0A7C9PGJ9</accession>
<dbReference type="PANTHER" id="PTHR35566:SF1">
    <property type="entry name" value="TYPE VI SECRETION SYSTEM BASEPLATE COMPONENT TSSK1"/>
    <property type="match status" value="1"/>
</dbReference>
<dbReference type="NCBIfam" id="TIGR03353">
    <property type="entry name" value="VI_chp_4"/>
    <property type="match status" value="1"/>
</dbReference>
<dbReference type="AlphaFoldDB" id="A0A7C9PGJ9"/>
<organism evidence="1 2">
    <name type="scientific">Ideonella livida</name>
    <dbReference type="NCBI Taxonomy" id="2707176"/>
    <lineage>
        <taxon>Bacteria</taxon>
        <taxon>Pseudomonadati</taxon>
        <taxon>Pseudomonadota</taxon>
        <taxon>Betaproteobacteria</taxon>
        <taxon>Burkholderiales</taxon>
        <taxon>Sphaerotilaceae</taxon>
        <taxon>Ideonella</taxon>
    </lineage>
</organism>
<sequence length="450" mass="48760">MSDLPASAAVPAWPPERLQWHEGMLLAPQHFQQLQARTDALAAWTLLAAAPLAWGLGRLDIDTALLSAGRLRVLALDAVLPDGTAVRHDALDGAHAPLELDLAPHRTALEAEGRLAIWLTLPRERSMRLSQTPARFRGVVGEPVADEVSEAEPADLPRLLPALGLAAGPQPPGLWQALPLCHLAQDNALLRLAGPWAPMRRLERQHPLWQRAWQLAALWRSKAAYVARQSLPASSRLEDRVVQLEQRARLQALGAPLAALEAVLQTDGLHPWALYVTLAQALGPLAGLQAGGLPPLPPAYDHARPQACFEPLLDAVAQALDQVSQEHRLQPLHWQEDHFSLEMAGPWLAPRLVLGLRGEGQAALQAWMAGAAIGGAALWPSLRERRVLGAARQPVEQVPELGLRAGGPYTLFEIDTAGTGLRPGERLRIGNPSETDPQRRPLEAVLFVKG</sequence>
<dbReference type="InterPro" id="IPR010263">
    <property type="entry name" value="T6SS_TssK"/>
</dbReference>
<dbReference type="RefSeq" id="WP_163457199.1">
    <property type="nucleotide sequence ID" value="NZ_JAAGOH010000008.1"/>
</dbReference>
<dbReference type="Pfam" id="PF05936">
    <property type="entry name" value="T6SS_VasE"/>
    <property type="match status" value="1"/>
</dbReference>
<evidence type="ECO:0000313" key="2">
    <source>
        <dbReference type="Proteomes" id="UP000484255"/>
    </source>
</evidence>
<dbReference type="PANTHER" id="PTHR35566">
    <property type="entry name" value="BLR3599 PROTEIN"/>
    <property type="match status" value="1"/>
</dbReference>
<dbReference type="Proteomes" id="UP000484255">
    <property type="component" value="Unassembled WGS sequence"/>
</dbReference>
<evidence type="ECO:0000313" key="1">
    <source>
        <dbReference type="EMBL" id="NDY91353.1"/>
    </source>
</evidence>
<gene>
    <name evidence="1" type="primary">tssK</name>
    <name evidence="1" type="ORF">G3A44_09135</name>
</gene>
<protein>
    <submittedName>
        <fullName evidence="1">Type VI secretion system baseplate subunit TssK</fullName>
    </submittedName>
</protein>
<comment type="caution">
    <text evidence="1">The sequence shown here is derived from an EMBL/GenBank/DDBJ whole genome shotgun (WGS) entry which is preliminary data.</text>
</comment>
<dbReference type="EMBL" id="JAAGOH010000008">
    <property type="protein sequence ID" value="NDY91353.1"/>
    <property type="molecule type" value="Genomic_DNA"/>
</dbReference>
<keyword evidence="2" id="KW-1185">Reference proteome</keyword>